<evidence type="ECO:0000313" key="2">
    <source>
        <dbReference type="Proteomes" id="UP000825886"/>
    </source>
</evidence>
<dbReference type="EMBL" id="CP081864">
    <property type="protein sequence ID" value="QZN96714.1"/>
    <property type="molecule type" value="Genomic_DNA"/>
</dbReference>
<sequence>MKLYHYTDLNGLNGIVEHHSLWATNLYFLNDEEEMHHGLKAFENTLEHLKEDLSEKSIKILRDTLAGHRLFQARCNYNISFCQEPDLLSQWRGYGASQGVCLEFDKDELLEALDFGNATFFSGDVFYTKPDSTLEAKEEILTFLNNADFLKKKKSSVLHEFVGTAELINSLTPFFKHEGFRQESEFRIVIQQDIKSKAIKFRVNTHGLIPFIEIKAKSNTPYTGRLPLRGVKIGPCKNRCFVAEGIQFLLNSRGYKGIRHSFTETPFRA</sequence>
<proteinExistence type="predicted"/>
<dbReference type="Pfam" id="PF11185">
    <property type="entry name" value="DUF2971"/>
    <property type="match status" value="1"/>
</dbReference>
<organism evidence="1 2">
    <name type="scientific">Symbiopectobacterium purcellii</name>
    <dbReference type="NCBI Taxonomy" id="2871826"/>
    <lineage>
        <taxon>Bacteria</taxon>
        <taxon>Pseudomonadati</taxon>
        <taxon>Pseudomonadota</taxon>
        <taxon>Gammaproteobacteria</taxon>
        <taxon>Enterobacterales</taxon>
        <taxon>Enterobacteriaceae</taxon>
    </lineage>
</organism>
<keyword evidence="2" id="KW-1185">Reference proteome</keyword>
<accession>A0ABX9ATE0</accession>
<protein>
    <submittedName>
        <fullName evidence="1">DUF2971 domain-containing protein</fullName>
    </submittedName>
</protein>
<evidence type="ECO:0000313" key="1">
    <source>
        <dbReference type="EMBL" id="QZN96714.1"/>
    </source>
</evidence>
<gene>
    <name evidence="1" type="ORF">K6K13_04605</name>
</gene>
<dbReference type="InterPro" id="IPR021352">
    <property type="entry name" value="DUF2971"/>
</dbReference>
<dbReference type="RefSeq" id="WP_222159738.1">
    <property type="nucleotide sequence ID" value="NZ_CP081864.1"/>
</dbReference>
<reference evidence="1 2" key="1">
    <citation type="submission" date="2021-08" db="EMBL/GenBank/DDBJ databases">
        <title>Culture and genomic analysis of Symbiopectobacterium purcellii sp. nov. gen. nov., isolated from the leafhopper Empoasca decipiens.</title>
        <authorList>
            <person name="Nadal-Jimenez P."/>
            <person name="Siozios S."/>
            <person name="Halliday N."/>
            <person name="Camara M."/>
            <person name="Hurst G.D.D."/>
        </authorList>
    </citation>
    <scope>NUCLEOTIDE SEQUENCE [LARGE SCALE GENOMIC DNA]</scope>
    <source>
        <strain evidence="1 2">SyEd1</strain>
    </source>
</reference>
<dbReference type="Proteomes" id="UP000825886">
    <property type="component" value="Chromosome"/>
</dbReference>
<name>A0ABX9ATE0_9ENTR</name>